<dbReference type="RefSeq" id="WP_146923371.1">
    <property type="nucleotide sequence ID" value="NZ_BJUY01000003.1"/>
</dbReference>
<dbReference type="NCBIfam" id="TIGR01030">
    <property type="entry name" value="rpmH_bact"/>
    <property type="match status" value="1"/>
</dbReference>
<dbReference type="Pfam" id="PF00468">
    <property type="entry name" value="Ribosomal_L34"/>
    <property type="match status" value="1"/>
</dbReference>
<keyword evidence="8" id="KW-1185">Reference proteome</keyword>
<reference evidence="7 8" key="1">
    <citation type="submission" date="2019-07" db="EMBL/GenBank/DDBJ databases">
        <title>Whole genome shotgun sequence of Alkalibacterium kapii NBRC 103247.</title>
        <authorList>
            <person name="Hosoyama A."/>
            <person name="Uohara A."/>
            <person name="Ohji S."/>
            <person name="Ichikawa N."/>
        </authorList>
    </citation>
    <scope>NUCLEOTIDE SEQUENCE [LARGE SCALE GENOMIC DNA]</scope>
    <source>
        <strain evidence="7 8">NBRC 103247</strain>
    </source>
</reference>
<dbReference type="AlphaFoldDB" id="A0A511ASY3"/>
<evidence type="ECO:0000256" key="3">
    <source>
        <dbReference type="ARBA" id="ARBA00023274"/>
    </source>
</evidence>
<feature type="region of interest" description="Disordered" evidence="6">
    <location>
        <begin position="1"/>
        <end position="46"/>
    </location>
</feature>
<proteinExistence type="inferred from homology"/>
<feature type="compositionally biased region" description="Basic residues" evidence="6">
    <location>
        <begin position="9"/>
        <end position="46"/>
    </location>
</feature>
<evidence type="ECO:0000313" key="7">
    <source>
        <dbReference type="EMBL" id="GEK90832.1"/>
    </source>
</evidence>
<dbReference type="FunFam" id="1.10.287.3980:FF:000001">
    <property type="entry name" value="Mitochondrial ribosomal protein L34"/>
    <property type="match status" value="1"/>
</dbReference>
<dbReference type="InterPro" id="IPR000271">
    <property type="entry name" value="Ribosomal_bL34"/>
</dbReference>
<sequence>MAQGLTYQPKKRKRQRVHGFRKRMSTKNGRRVLQNRRRKGRKRISA</sequence>
<keyword evidence="2 5" id="KW-0689">Ribosomal protein</keyword>
<dbReference type="HAMAP" id="MF_00391">
    <property type="entry name" value="Ribosomal_bL34"/>
    <property type="match status" value="1"/>
</dbReference>
<dbReference type="GO" id="GO:0005840">
    <property type="term" value="C:ribosome"/>
    <property type="evidence" value="ECO:0007669"/>
    <property type="project" value="UniProtKB-KW"/>
</dbReference>
<gene>
    <name evidence="5 7" type="primary">rpmH</name>
    <name evidence="7" type="ORF">AKA01nite_04540</name>
</gene>
<evidence type="ECO:0000256" key="2">
    <source>
        <dbReference type="ARBA" id="ARBA00022980"/>
    </source>
</evidence>
<organism evidence="7 8">
    <name type="scientific">Alkalibacterium kapii</name>
    <dbReference type="NCBI Taxonomy" id="426704"/>
    <lineage>
        <taxon>Bacteria</taxon>
        <taxon>Bacillati</taxon>
        <taxon>Bacillota</taxon>
        <taxon>Bacilli</taxon>
        <taxon>Lactobacillales</taxon>
        <taxon>Carnobacteriaceae</taxon>
        <taxon>Alkalibacterium</taxon>
    </lineage>
</organism>
<comment type="caution">
    <text evidence="7">The sequence shown here is derived from an EMBL/GenBank/DDBJ whole genome shotgun (WGS) entry which is preliminary data.</text>
</comment>
<evidence type="ECO:0000256" key="4">
    <source>
        <dbReference type="ARBA" id="ARBA00035177"/>
    </source>
</evidence>
<evidence type="ECO:0000256" key="6">
    <source>
        <dbReference type="SAM" id="MobiDB-lite"/>
    </source>
</evidence>
<dbReference type="GO" id="GO:1990904">
    <property type="term" value="C:ribonucleoprotein complex"/>
    <property type="evidence" value="ECO:0007669"/>
    <property type="project" value="UniProtKB-KW"/>
</dbReference>
<name>A0A511ASY3_9LACT</name>
<dbReference type="Proteomes" id="UP000321662">
    <property type="component" value="Unassembled WGS sequence"/>
</dbReference>
<protein>
    <recommendedName>
        <fullName evidence="4 5">Large ribosomal subunit protein bL34</fullName>
    </recommendedName>
</protein>
<dbReference type="GO" id="GO:0003735">
    <property type="term" value="F:structural constituent of ribosome"/>
    <property type="evidence" value="ECO:0007669"/>
    <property type="project" value="InterPro"/>
</dbReference>
<comment type="similarity">
    <text evidence="1 5">Belongs to the bacterial ribosomal protein bL34 family.</text>
</comment>
<accession>A0A511ASY3</accession>
<evidence type="ECO:0000256" key="1">
    <source>
        <dbReference type="ARBA" id="ARBA00010111"/>
    </source>
</evidence>
<keyword evidence="3 5" id="KW-0687">Ribonucleoprotein</keyword>
<dbReference type="PANTHER" id="PTHR14503">
    <property type="entry name" value="MITOCHONDRIAL RIBOSOMAL PROTEIN 34 FAMILY MEMBER"/>
    <property type="match status" value="1"/>
</dbReference>
<dbReference type="EMBL" id="BJUY01000003">
    <property type="protein sequence ID" value="GEK90832.1"/>
    <property type="molecule type" value="Genomic_DNA"/>
</dbReference>
<dbReference type="GO" id="GO:0006412">
    <property type="term" value="P:translation"/>
    <property type="evidence" value="ECO:0007669"/>
    <property type="project" value="UniProtKB-UniRule"/>
</dbReference>
<evidence type="ECO:0000313" key="8">
    <source>
        <dbReference type="Proteomes" id="UP000321662"/>
    </source>
</evidence>
<dbReference type="PANTHER" id="PTHR14503:SF4">
    <property type="entry name" value="LARGE RIBOSOMAL SUBUNIT PROTEIN BL34M"/>
    <property type="match status" value="1"/>
</dbReference>
<dbReference type="Gene3D" id="1.10.287.3980">
    <property type="match status" value="1"/>
</dbReference>
<evidence type="ECO:0000256" key="5">
    <source>
        <dbReference type="HAMAP-Rule" id="MF_00391"/>
    </source>
</evidence>
<dbReference type="OrthoDB" id="9804164at2"/>